<dbReference type="AlphaFoldDB" id="A0A4Y2LIC3"/>
<protein>
    <submittedName>
        <fullName evidence="1">Uncharacterized protein</fullName>
    </submittedName>
</protein>
<keyword evidence="2" id="KW-1185">Reference proteome</keyword>
<accession>A0A4Y2LIC3</accession>
<evidence type="ECO:0000313" key="2">
    <source>
        <dbReference type="Proteomes" id="UP000499080"/>
    </source>
</evidence>
<comment type="caution">
    <text evidence="1">The sequence shown here is derived from an EMBL/GenBank/DDBJ whole genome shotgun (WGS) entry which is preliminary data.</text>
</comment>
<organism evidence="1 2">
    <name type="scientific">Araneus ventricosus</name>
    <name type="common">Orbweaver spider</name>
    <name type="synonym">Epeira ventricosa</name>
    <dbReference type="NCBI Taxonomy" id="182803"/>
    <lineage>
        <taxon>Eukaryota</taxon>
        <taxon>Metazoa</taxon>
        <taxon>Ecdysozoa</taxon>
        <taxon>Arthropoda</taxon>
        <taxon>Chelicerata</taxon>
        <taxon>Arachnida</taxon>
        <taxon>Araneae</taxon>
        <taxon>Araneomorphae</taxon>
        <taxon>Entelegynae</taxon>
        <taxon>Araneoidea</taxon>
        <taxon>Araneidae</taxon>
        <taxon>Araneus</taxon>
    </lineage>
</organism>
<sequence>MTKILRYAELDVKPVIQNRFAPRNWRLRANPSATGTRIHYCIYRLLRFPLEREYTGRISALMALQSTWISREVGFPNFRSHRAKSRRIFALATDFGVEWSACECLALNAHTVS</sequence>
<proteinExistence type="predicted"/>
<gene>
    <name evidence="1" type="ORF">AVEN_228376_1</name>
</gene>
<reference evidence="1 2" key="1">
    <citation type="journal article" date="2019" name="Sci. Rep.">
        <title>Orb-weaving spider Araneus ventricosus genome elucidates the spidroin gene catalogue.</title>
        <authorList>
            <person name="Kono N."/>
            <person name="Nakamura H."/>
            <person name="Ohtoshi R."/>
            <person name="Moran D.A.P."/>
            <person name="Shinohara A."/>
            <person name="Yoshida Y."/>
            <person name="Fujiwara M."/>
            <person name="Mori M."/>
            <person name="Tomita M."/>
            <person name="Arakawa K."/>
        </authorList>
    </citation>
    <scope>NUCLEOTIDE SEQUENCE [LARGE SCALE GENOMIC DNA]</scope>
</reference>
<evidence type="ECO:0000313" key="1">
    <source>
        <dbReference type="EMBL" id="GBN14314.1"/>
    </source>
</evidence>
<dbReference type="Proteomes" id="UP000499080">
    <property type="component" value="Unassembled WGS sequence"/>
</dbReference>
<name>A0A4Y2LIC3_ARAVE</name>
<dbReference type="EMBL" id="BGPR01005888">
    <property type="protein sequence ID" value="GBN14314.1"/>
    <property type="molecule type" value="Genomic_DNA"/>
</dbReference>